<feature type="transmembrane region" description="Helical" evidence="5">
    <location>
        <begin position="194"/>
        <end position="216"/>
    </location>
</feature>
<feature type="transmembrane region" description="Helical" evidence="5">
    <location>
        <begin position="12"/>
        <end position="29"/>
    </location>
</feature>
<evidence type="ECO:0000256" key="1">
    <source>
        <dbReference type="ARBA" id="ARBA00004141"/>
    </source>
</evidence>
<dbReference type="AlphaFoldDB" id="A0A0G4K644"/>
<evidence type="ECO:0000256" key="5">
    <source>
        <dbReference type="SAM" id="Phobius"/>
    </source>
</evidence>
<feature type="transmembrane region" description="Helical" evidence="5">
    <location>
        <begin position="222"/>
        <end position="244"/>
    </location>
</feature>
<organism evidence="6 7">
    <name type="scientific">Brachyspira suanatina</name>
    <dbReference type="NCBI Taxonomy" id="381802"/>
    <lineage>
        <taxon>Bacteria</taxon>
        <taxon>Pseudomonadati</taxon>
        <taxon>Spirochaetota</taxon>
        <taxon>Spirochaetia</taxon>
        <taxon>Brachyspirales</taxon>
        <taxon>Brachyspiraceae</taxon>
        <taxon>Brachyspira</taxon>
    </lineage>
</organism>
<dbReference type="InterPro" id="IPR002657">
    <property type="entry name" value="BilAc:Na_symport/Acr3"/>
</dbReference>
<dbReference type="EMBL" id="CVLB01000001">
    <property type="protein sequence ID" value="CRF32530.1"/>
    <property type="molecule type" value="Genomic_DNA"/>
</dbReference>
<evidence type="ECO:0000313" key="7">
    <source>
        <dbReference type="Proteomes" id="UP000043763"/>
    </source>
</evidence>
<dbReference type="Pfam" id="PF01758">
    <property type="entry name" value="SBF"/>
    <property type="match status" value="1"/>
</dbReference>
<dbReference type="PANTHER" id="PTHR10361:SF28">
    <property type="entry name" value="P3 PROTEIN-RELATED"/>
    <property type="match status" value="1"/>
</dbReference>
<evidence type="ECO:0000256" key="4">
    <source>
        <dbReference type="ARBA" id="ARBA00023136"/>
    </source>
</evidence>
<dbReference type="InterPro" id="IPR038770">
    <property type="entry name" value="Na+/solute_symporter_sf"/>
</dbReference>
<feature type="transmembrane region" description="Helical" evidence="5">
    <location>
        <begin position="41"/>
        <end position="59"/>
    </location>
</feature>
<dbReference type="OrthoDB" id="9806785at2"/>
<evidence type="ECO:0000256" key="3">
    <source>
        <dbReference type="ARBA" id="ARBA00022989"/>
    </source>
</evidence>
<reference evidence="7" key="1">
    <citation type="submission" date="2015-04" db="EMBL/GenBank/DDBJ databases">
        <authorList>
            <person name="Mushtaq Mamoona"/>
        </authorList>
    </citation>
    <scope>NUCLEOTIDE SEQUENCE [LARGE SCALE GENOMIC DNA]</scope>
    <source>
        <strain evidence="7">AN4859/03</strain>
    </source>
</reference>
<comment type="subcellular location">
    <subcellularLocation>
        <location evidence="1">Membrane</location>
        <topology evidence="1">Multi-pass membrane protein</topology>
    </subcellularLocation>
</comment>
<keyword evidence="2 5" id="KW-0812">Transmembrane</keyword>
<feature type="transmembrane region" description="Helical" evidence="5">
    <location>
        <begin position="128"/>
        <end position="152"/>
    </location>
</feature>
<feature type="transmembrane region" description="Helical" evidence="5">
    <location>
        <begin position="71"/>
        <end position="93"/>
    </location>
</feature>
<dbReference type="Gene3D" id="1.20.1530.20">
    <property type="match status" value="1"/>
</dbReference>
<dbReference type="GO" id="GO:0016020">
    <property type="term" value="C:membrane"/>
    <property type="evidence" value="ECO:0007669"/>
    <property type="project" value="UniProtKB-SubCell"/>
</dbReference>
<dbReference type="PANTHER" id="PTHR10361">
    <property type="entry name" value="SODIUM-BILE ACID COTRANSPORTER"/>
    <property type="match status" value="1"/>
</dbReference>
<gene>
    <name evidence="6" type="primary">yocS</name>
    <name evidence="6" type="ORF">BRSU_0854</name>
</gene>
<evidence type="ECO:0000313" key="6">
    <source>
        <dbReference type="EMBL" id="CRF32530.1"/>
    </source>
</evidence>
<keyword evidence="3 5" id="KW-1133">Transmembrane helix</keyword>
<keyword evidence="7" id="KW-1185">Reference proteome</keyword>
<feature type="transmembrane region" description="Helical" evidence="5">
    <location>
        <begin position="158"/>
        <end position="182"/>
    </location>
</feature>
<evidence type="ECO:0000256" key="2">
    <source>
        <dbReference type="ARBA" id="ARBA00022692"/>
    </source>
</evidence>
<accession>A0A0G4K644</accession>
<dbReference type="Proteomes" id="UP000043763">
    <property type="component" value="Unassembled WGS sequence"/>
</dbReference>
<protein>
    <submittedName>
        <fullName evidence="6">Uncharacterized sodium-dependent transporter YocS</fullName>
    </submittedName>
</protein>
<keyword evidence="4 5" id="KW-0472">Membrane</keyword>
<dbReference type="InterPro" id="IPR004710">
    <property type="entry name" value="Bilac:Na_transpt"/>
</dbReference>
<name>A0A0G4K644_9SPIR</name>
<proteinExistence type="predicted"/>
<sequence>MKTLKQISNFFGKYMSVIVLVVAAVSLFFPKSVSFIKTTYVNYLLMTAMFCMGITLKVEDFKVLFTRPKDIAIGAIAQFTIMPLLAFLLSLAFRLPPELAIGVILVGTCPGGISSNVITYLAKGDVPLSVGMTSVSTILAPLATPLLTLLYAGEKIDVNAVSMFISILQVVILPIVLGFIINKFFHKFVDHFKDVLPLISVVAVVAIVAAVVSANSQRLMQVGHLVVIVIIIHNTLGYMLGYFLGKVCKFNNAKCKTISIEVGMQNAGLASSLASTHFAYMALAAVPGAIGSVWHCISGSIVANIMAARTRE</sequence>
<dbReference type="RefSeq" id="WP_048593979.1">
    <property type="nucleotide sequence ID" value="NZ_CVLB01000001.1"/>
</dbReference>